<feature type="non-terminal residue" evidence="2">
    <location>
        <position position="1"/>
    </location>
</feature>
<evidence type="ECO:0000313" key="3">
    <source>
        <dbReference type="Proteomes" id="UP000479000"/>
    </source>
</evidence>
<organism evidence="2 3">
    <name type="scientific">Nesidiocoris tenuis</name>
    <dbReference type="NCBI Taxonomy" id="355587"/>
    <lineage>
        <taxon>Eukaryota</taxon>
        <taxon>Metazoa</taxon>
        <taxon>Ecdysozoa</taxon>
        <taxon>Arthropoda</taxon>
        <taxon>Hexapoda</taxon>
        <taxon>Insecta</taxon>
        <taxon>Pterygota</taxon>
        <taxon>Neoptera</taxon>
        <taxon>Paraneoptera</taxon>
        <taxon>Hemiptera</taxon>
        <taxon>Heteroptera</taxon>
        <taxon>Panheteroptera</taxon>
        <taxon>Cimicomorpha</taxon>
        <taxon>Miridae</taxon>
        <taxon>Dicyphina</taxon>
        <taxon>Nesidiocoris</taxon>
    </lineage>
</organism>
<feature type="region of interest" description="Disordered" evidence="1">
    <location>
        <begin position="1"/>
        <end position="59"/>
    </location>
</feature>
<proteinExistence type="predicted"/>
<feature type="compositionally biased region" description="Basic and acidic residues" evidence="1">
    <location>
        <begin position="28"/>
        <end position="45"/>
    </location>
</feature>
<sequence length="79" mass="9109">SAYQTNGSARNRRRPRCAALCPPSGTRIGDRNVRRSANQRRDGWTRPRRRRPPYSTLECYGPPTDSINYSFNSICSHRL</sequence>
<evidence type="ECO:0000256" key="1">
    <source>
        <dbReference type="SAM" id="MobiDB-lite"/>
    </source>
</evidence>
<reference evidence="2 3" key="1">
    <citation type="submission" date="2020-02" db="EMBL/GenBank/DDBJ databases">
        <authorList>
            <person name="Ferguson B K."/>
        </authorList>
    </citation>
    <scope>NUCLEOTIDE SEQUENCE [LARGE SCALE GENOMIC DNA]</scope>
</reference>
<name>A0A6H5GPV7_9HEMI</name>
<protein>
    <submittedName>
        <fullName evidence="2">Uncharacterized protein</fullName>
    </submittedName>
</protein>
<accession>A0A6H5GPV7</accession>
<dbReference type="AlphaFoldDB" id="A0A6H5GPV7"/>
<dbReference type="EMBL" id="CADCXU010016708">
    <property type="protein sequence ID" value="CAB0005876.1"/>
    <property type="molecule type" value="Genomic_DNA"/>
</dbReference>
<keyword evidence="3" id="KW-1185">Reference proteome</keyword>
<dbReference type="Proteomes" id="UP000479000">
    <property type="component" value="Unassembled WGS sequence"/>
</dbReference>
<gene>
    <name evidence="2" type="ORF">NTEN_LOCUS11353</name>
</gene>
<evidence type="ECO:0000313" key="2">
    <source>
        <dbReference type="EMBL" id="CAB0005876.1"/>
    </source>
</evidence>